<feature type="repeat" description="NHL" evidence="2">
    <location>
        <begin position="730"/>
        <end position="760"/>
    </location>
</feature>
<evidence type="ECO:0000256" key="1">
    <source>
        <dbReference type="ARBA" id="ARBA00022737"/>
    </source>
</evidence>
<organism evidence="4 5">
    <name type="scientific">Paramormyrops kingsleyae</name>
    <dbReference type="NCBI Taxonomy" id="1676925"/>
    <lineage>
        <taxon>Eukaryota</taxon>
        <taxon>Metazoa</taxon>
        <taxon>Chordata</taxon>
        <taxon>Craniata</taxon>
        <taxon>Vertebrata</taxon>
        <taxon>Euteleostomi</taxon>
        <taxon>Actinopterygii</taxon>
        <taxon>Neopterygii</taxon>
        <taxon>Teleostei</taxon>
        <taxon>Osteoglossocephala</taxon>
        <taxon>Osteoglossomorpha</taxon>
        <taxon>Osteoglossiformes</taxon>
        <taxon>Mormyridae</taxon>
        <taxon>Paramormyrops</taxon>
    </lineage>
</organism>
<dbReference type="Proteomes" id="UP000261540">
    <property type="component" value="Unplaced"/>
</dbReference>
<dbReference type="GO" id="GO:0043161">
    <property type="term" value="P:proteasome-mediated ubiquitin-dependent protein catabolic process"/>
    <property type="evidence" value="ECO:0007669"/>
    <property type="project" value="TreeGrafter"/>
</dbReference>
<feature type="repeat" description="NHL" evidence="2">
    <location>
        <begin position="688"/>
        <end position="719"/>
    </location>
</feature>
<feature type="region of interest" description="Disordered" evidence="3">
    <location>
        <begin position="1"/>
        <end position="22"/>
    </location>
</feature>
<dbReference type="PANTHER" id="PTHR24104">
    <property type="entry name" value="E3 UBIQUITIN-PROTEIN LIGASE NHLRC1-RELATED"/>
    <property type="match status" value="1"/>
</dbReference>
<evidence type="ECO:0000256" key="2">
    <source>
        <dbReference type="PROSITE-ProRule" id="PRU00504"/>
    </source>
</evidence>
<dbReference type="GeneTree" id="ENSGT00940000159099"/>
<dbReference type="Gene3D" id="2.120.10.30">
    <property type="entry name" value="TolB, C-terminal domain"/>
    <property type="match status" value="1"/>
</dbReference>
<accession>A0A3B3S321</accession>
<dbReference type="PROSITE" id="PS51125">
    <property type="entry name" value="NHL"/>
    <property type="match status" value="2"/>
</dbReference>
<evidence type="ECO:0000256" key="3">
    <source>
        <dbReference type="SAM" id="MobiDB-lite"/>
    </source>
</evidence>
<dbReference type="PANTHER" id="PTHR24104:SF53">
    <property type="match status" value="1"/>
</dbReference>
<dbReference type="InterPro" id="IPR050952">
    <property type="entry name" value="TRIM-NHL_E3_ligases"/>
</dbReference>
<protein>
    <submittedName>
        <fullName evidence="4">Uncharacterized LOC111846785</fullName>
    </submittedName>
</protein>
<dbReference type="KEGG" id="pki:111846785"/>
<sequence length="760" mass="83794">MKTHPGQSAPGHPHGEPLSPLPGWAALERAEWELRHLREHQVSQVKILAQSLERAVLGARREEQRLVERVEQDGRDIWCRLEYLQRENSTMVHKAQMLIDRKLQQLVLLRQQIQRNPKQDQLLQRALQLLQPWETSLSLKSVSLWPGSQPGHVTFGEVQVRDLSISFAVETCEMQGQQVTPNAERNCKGEAPVPVRASPQGEQKTFLSSRRGEELHFPRLWSRPLLQDTTDGTLSQEEPLPLRSHTQGKRKFQAVHSLLGGGDSGGVDRNGNKTQRARESLRNKGIQVMFTSHHSSSGPKGRCYCATGSSKYSHVTPSFPRIPHRHSLGTQSCVDLNPRGLLSPCLNNHTFKKSKSMEKTPSQAGRSSSNSPRDFECSLNQRPHLSRSMVDLSPRSPSSSTEDRHRLCSVCRHQYSLASPALERTHRIQMGGTDLLRGPHGVKKVYRPLSVSAIGRGGPAEPAQMDDSGHSRTPEAGHLLRKIGKQGSGRSDFSLPTGVHATAQGKLFAVDCGNARVQLMDSHGLVLQQVFLSQTEGSSGRRRNYVDVAVSAKGLIALSCATPRTLLIFSRHGRHLQTFGGTGLGVKGELEAPRGVTVSRLDQFLVADIRRGSLIVLTLKHTTGTVLESTEIRGFHRPCMVSANLTTGLVAVSERGCRESPGPCVKVLGPGWVVIRTVGVCSYMGAVLSYPWGVCIDDDGNVLVADWGKQHRVVMYSAQGVSQVLVSQGLKSPWGLALLPERHLVVSDSMHHCIKVFQYK</sequence>
<keyword evidence="5" id="KW-1185">Reference proteome</keyword>
<keyword evidence="1" id="KW-0677">Repeat</keyword>
<reference evidence="4" key="2">
    <citation type="submission" date="2025-09" db="UniProtKB">
        <authorList>
            <consortium name="Ensembl"/>
        </authorList>
    </citation>
    <scope>IDENTIFICATION</scope>
</reference>
<dbReference type="AlphaFoldDB" id="A0A3B3S321"/>
<dbReference type="GO" id="GO:0061630">
    <property type="term" value="F:ubiquitin protein ligase activity"/>
    <property type="evidence" value="ECO:0007669"/>
    <property type="project" value="TreeGrafter"/>
</dbReference>
<name>A0A3B3S321_9TELE</name>
<feature type="compositionally biased region" description="Polar residues" evidence="3">
    <location>
        <begin position="359"/>
        <end position="383"/>
    </location>
</feature>
<evidence type="ECO:0000313" key="4">
    <source>
        <dbReference type="Ensembl" id="ENSPKIP00000024933.1"/>
    </source>
</evidence>
<dbReference type="InterPro" id="IPR011042">
    <property type="entry name" value="6-blade_b-propeller_TolB-like"/>
</dbReference>
<feature type="region of interest" description="Disordered" evidence="3">
    <location>
        <begin position="180"/>
        <end position="209"/>
    </location>
</feature>
<reference evidence="4" key="1">
    <citation type="submission" date="2025-08" db="UniProtKB">
        <authorList>
            <consortium name="Ensembl"/>
        </authorList>
    </citation>
    <scope>IDENTIFICATION</scope>
</reference>
<dbReference type="Pfam" id="PF01436">
    <property type="entry name" value="NHL"/>
    <property type="match status" value="2"/>
</dbReference>
<proteinExistence type="predicted"/>
<dbReference type="SUPFAM" id="SSF101898">
    <property type="entry name" value="NHL repeat"/>
    <property type="match status" value="1"/>
</dbReference>
<dbReference type="GO" id="GO:0000209">
    <property type="term" value="P:protein polyubiquitination"/>
    <property type="evidence" value="ECO:0007669"/>
    <property type="project" value="TreeGrafter"/>
</dbReference>
<dbReference type="Ensembl" id="ENSPKIT00000005655.1">
    <property type="protein sequence ID" value="ENSPKIP00000024933.1"/>
    <property type="gene ID" value="ENSPKIG00000007993.1"/>
</dbReference>
<dbReference type="InterPro" id="IPR001258">
    <property type="entry name" value="NHL_repeat"/>
</dbReference>
<feature type="region of interest" description="Disordered" evidence="3">
    <location>
        <begin position="352"/>
        <end position="404"/>
    </location>
</feature>
<evidence type="ECO:0000313" key="5">
    <source>
        <dbReference type="Proteomes" id="UP000261540"/>
    </source>
</evidence>
<dbReference type="OrthoDB" id="10020332at2759"/>